<evidence type="ECO:0000313" key="3">
    <source>
        <dbReference type="Proteomes" id="UP001379444"/>
    </source>
</evidence>
<evidence type="ECO:0008006" key="4">
    <source>
        <dbReference type="Google" id="ProtNLM"/>
    </source>
</evidence>
<feature type="transmembrane region" description="Helical" evidence="1">
    <location>
        <begin position="79"/>
        <end position="100"/>
    </location>
</feature>
<keyword evidence="3" id="KW-1185">Reference proteome</keyword>
<dbReference type="Proteomes" id="UP001379444">
    <property type="component" value="Chromosome"/>
</dbReference>
<keyword evidence="1" id="KW-0472">Membrane</keyword>
<protein>
    <recommendedName>
        <fullName evidence="4">SMODS-associating 2TM beta-strand rich effector domain-containing protein</fullName>
    </recommendedName>
</protein>
<dbReference type="EMBL" id="CP125967">
    <property type="protein sequence ID" value="WWO38233.1"/>
    <property type="molecule type" value="Genomic_DNA"/>
</dbReference>
<name>A0ABZ2G8T8_9GAMM</name>
<evidence type="ECO:0000313" key="2">
    <source>
        <dbReference type="EMBL" id="WWO38233.1"/>
    </source>
</evidence>
<feature type="transmembrane region" description="Helical" evidence="1">
    <location>
        <begin position="47"/>
        <end position="67"/>
    </location>
</feature>
<accession>A0ABZ2G8T8</accession>
<sequence>MEFNIWKYKFSVSRQKESRIPPDKVLFDRLHLNGLLRPYFDNKASNIGILLSQISILVTIGYTMLVSDIGSKWGIDENVWIFLSLTFFGALLVWFSYIIYKILKTPSFEDFLQKLIDQSQTKEDRRFAFLLLAKDTESSLRILVEYSNTWKCWLLPNFGKRASSDIQTNDELCNALATKWAAKGSDIKLSTLKDDLISTKLSLKNGKLTTYYFDIFFVEISDSLAKKMNDREFILPAGKYAWMTIHDLRNHQYTLERNGDVIDHLEQQFAYGSPGVSMKPAVELKQ</sequence>
<organism evidence="2 3">
    <name type="scientific">Pectobacterium cacticida</name>
    <dbReference type="NCBI Taxonomy" id="69221"/>
    <lineage>
        <taxon>Bacteria</taxon>
        <taxon>Pseudomonadati</taxon>
        <taxon>Pseudomonadota</taxon>
        <taxon>Gammaproteobacteria</taxon>
        <taxon>Enterobacterales</taxon>
        <taxon>Pectobacteriaceae</taxon>
        <taxon>Pectobacterium</taxon>
    </lineage>
</organism>
<gene>
    <name evidence="2" type="ORF">QNA12_17310</name>
</gene>
<proteinExistence type="predicted"/>
<reference evidence="2 3" key="1">
    <citation type="journal article" date="2024" name="Front. Plant Sci.">
        <title>Comprehensive phenomic and genomic studies of the species, Pectobacterium cacticida and proposal for reclassification as Alcorniella cacticida comb. nov.</title>
        <authorList>
            <person name="Jonca J."/>
            <person name="Pirhonen M."/>
            <person name="Waleron M.M."/>
            <person name="Gawor J."/>
            <person name="Mrozik A."/>
            <person name="Smoktunowicz M."/>
            <person name="Waleron K."/>
            <person name="Waleron M."/>
        </authorList>
    </citation>
    <scope>NUCLEOTIDE SEQUENCE [LARGE SCALE GENOMIC DNA]</scope>
    <source>
        <strain evidence="2 3">DPMP6</strain>
    </source>
</reference>
<dbReference type="RefSeq" id="WP_264497725.1">
    <property type="nucleotide sequence ID" value="NZ_CP109947.1"/>
</dbReference>
<keyword evidence="1" id="KW-1133">Transmembrane helix</keyword>
<evidence type="ECO:0000256" key="1">
    <source>
        <dbReference type="SAM" id="Phobius"/>
    </source>
</evidence>
<keyword evidence="1" id="KW-0812">Transmembrane</keyword>